<reference evidence="2 3" key="1">
    <citation type="submission" date="2018-01" db="EMBL/GenBank/DDBJ databases">
        <title>Genomic Sequence of Chromobacterium MWU13-2610 from wild cranberry bogs within the Cape Cod National Seashore.</title>
        <authorList>
            <person name="O'Hara-Hanley K."/>
            <person name="Soby S."/>
            <person name="Harrison A."/>
        </authorList>
    </citation>
    <scope>NUCLEOTIDE SEQUENCE [LARGE SCALE GENOMIC DNA]</scope>
    <source>
        <strain evidence="2 3">MWU13-2610</strain>
    </source>
</reference>
<keyword evidence="3" id="KW-1185">Reference proteome</keyword>
<evidence type="ECO:0000313" key="3">
    <source>
        <dbReference type="Proteomes" id="UP000236416"/>
    </source>
</evidence>
<proteinExistence type="predicted"/>
<protein>
    <submittedName>
        <fullName evidence="2">Oxidoreductase</fullName>
    </submittedName>
</protein>
<dbReference type="Gene3D" id="3.90.420.10">
    <property type="entry name" value="Oxidoreductase, molybdopterin-binding domain"/>
    <property type="match status" value="1"/>
</dbReference>
<dbReference type="InterPro" id="IPR036374">
    <property type="entry name" value="OxRdtase_Mopterin-bd_sf"/>
</dbReference>
<dbReference type="EMBL" id="PPTF01000030">
    <property type="protein sequence ID" value="POA98957.1"/>
    <property type="molecule type" value="Genomic_DNA"/>
</dbReference>
<dbReference type="Pfam" id="PF00174">
    <property type="entry name" value="Oxidored_molyb"/>
    <property type="match status" value="1"/>
</dbReference>
<name>A0A2K4MPG1_9NEIS</name>
<organism evidence="2 3">
    <name type="scientific">Chromobacterium sinusclupearum</name>
    <dbReference type="NCBI Taxonomy" id="2077146"/>
    <lineage>
        <taxon>Bacteria</taxon>
        <taxon>Pseudomonadati</taxon>
        <taxon>Pseudomonadota</taxon>
        <taxon>Betaproteobacteria</taxon>
        <taxon>Neisseriales</taxon>
        <taxon>Chromobacteriaceae</taxon>
        <taxon>Chromobacterium</taxon>
    </lineage>
</organism>
<gene>
    <name evidence="2" type="ORF">C2134_08850</name>
</gene>
<dbReference type="SUPFAM" id="SSF56524">
    <property type="entry name" value="Oxidoreductase molybdopterin-binding domain"/>
    <property type="match status" value="1"/>
</dbReference>
<sequence length="186" mass="20036">MPSPMNHDPACRRARSAPSRFRPAAALLSAVLAGAPGPGGLAADGSSPALTISGDIGHFTDPGSKTYTISLPSLASMPQRNITTATDWTPKGTFSGPLLRDLLAKAGARGTQVKFYGADDYSITVPIADFSRYDVILAWRWNGKPLQLENYGPFWVMYPIPTMSSDETGGTFTSKLIWQVTRMEVR</sequence>
<evidence type="ECO:0000259" key="1">
    <source>
        <dbReference type="Pfam" id="PF00174"/>
    </source>
</evidence>
<dbReference type="Proteomes" id="UP000236416">
    <property type="component" value="Unassembled WGS sequence"/>
</dbReference>
<comment type="caution">
    <text evidence="2">The sequence shown here is derived from an EMBL/GenBank/DDBJ whole genome shotgun (WGS) entry which is preliminary data.</text>
</comment>
<dbReference type="AlphaFoldDB" id="A0A2K4MPG1"/>
<evidence type="ECO:0000313" key="2">
    <source>
        <dbReference type="EMBL" id="POA98957.1"/>
    </source>
</evidence>
<dbReference type="InterPro" id="IPR000572">
    <property type="entry name" value="OxRdtase_Mopterin-bd_dom"/>
</dbReference>
<accession>A0A2K4MPG1</accession>
<feature type="domain" description="Oxidoreductase molybdopterin-binding" evidence="1">
    <location>
        <begin position="87"/>
        <end position="159"/>
    </location>
</feature>